<sequence length="140" mass="15123">MDLAKFKEYLVNHYDSNPFVNLLKMSIADVGEGRVEITMPVIHDIHTNLYGVAHGGALASLADTAMGIACATLRKRVVTLELNINYIRGAAVQPAVKAIGVVVHNGSRTIVTECEILDQENALLAKARATFFIIGQFEGA</sequence>
<dbReference type="STRING" id="1794912.AXX12_15870"/>
<dbReference type="Pfam" id="PF03061">
    <property type="entry name" value="4HBT"/>
    <property type="match status" value="1"/>
</dbReference>
<name>A0A154BM80_ANASB</name>
<evidence type="ECO:0000313" key="5">
    <source>
        <dbReference type="Proteomes" id="UP000076268"/>
    </source>
</evidence>
<dbReference type="InterPro" id="IPR003736">
    <property type="entry name" value="PAAI_dom"/>
</dbReference>
<dbReference type="Proteomes" id="UP000076268">
    <property type="component" value="Unassembled WGS sequence"/>
</dbReference>
<dbReference type="PANTHER" id="PTHR21660">
    <property type="entry name" value="THIOESTERASE SUPERFAMILY MEMBER-RELATED"/>
    <property type="match status" value="1"/>
</dbReference>
<dbReference type="InterPro" id="IPR039298">
    <property type="entry name" value="ACOT13"/>
</dbReference>
<keyword evidence="5" id="KW-1185">Reference proteome</keyword>
<evidence type="ECO:0000313" key="4">
    <source>
        <dbReference type="EMBL" id="KYZ75087.1"/>
    </source>
</evidence>
<keyword evidence="2" id="KW-0378">Hydrolase</keyword>
<dbReference type="SUPFAM" id="SSF54637">
    <property type="entry name" value="Thioesterase/thiol ester dehydrase-isomerase"/>
    <property type="match status" value="1"/>
</dbReference>
<evidence type="ECO:0000259" key="3">
    <source>
        <dbReference type="Pfam" id="PF03061"/>
    </source>
</evidence>
<dbReference type="PANTHER" id="PTHR21660:SF1">
    <property type="entry name" value="ACYL-COENZYME A THIOESTERASE 13"/>
    <property type="match status" value="1"/>
</dbReference>
<dbReference type="AlphaFoldDB" id="A0A154BM80"/>
<dbReference type="NCBIfam" id="TIGR00369">
    <property type="entry name" value="unchar_dom_1"/>
    <property type="match status" value="1"/>
</dbReference>
<protein>
    <submittedName>
        <fullName evidence="4">Phenylacetic acid degradation protein</fullName>
    </submittedName>
</protein>
<dbReference type="GO" id="GO:0047617">
    <property type="term" value="F:fatty acyl-CoA hydrolase activity"/>
    <property type="evidence" value="ECO:0007669"/>
    <property type="project" value="InterPro"/>
</dbReference>
<gene>
    <name evidence="4" type="ORF">AXX12_15870</name>
</gene>
<comment type="similarity">
    <text evidence="1">Belongs to the thioesterase PaaI family.</text>
</comment>
<comment type="caution">
    <text evidence="4">The sequence shown here is derived from an EMBL/GenBank/DDBJ whole genome shotgun (WGS) entry which is preliminary data.</text>
</comment>
<evidence type="ECO:0000256" key="2">
    <source>
        <dbReference type="ARBA" id="ARBA00022801"/>
    </source>
</evidence>
<accession>A0A154BM80</accession>
<reference evidence="4 5" key="1">
    <citation type="submission" date="2016-02" db="EMBL/GenBank/DDBJ databases">
        <title>Anaerosporomusa subterraneum gen. nov., sp. nov., a spore-forming obligate anaerobe isolated from saprolite.</title>
        <authorList>
            <person name="Choi J.K."/>
            <person name="Shah M."/>
            <person name="Yee N."/>
        </authorList>
    </citation>
    <scope>NUCLEOTIDE SEQUENCE [LARGE SCALE GENOMIC DNA]</scope>
    <source>
        <strain evidence="4 5">RU4</strain>
    </source>
</reference>
<proteinExistence type="inferred from homology"/>
<dbReference type="EMBL" id="LSGP01000026">
    <property type="protein sequence ID" value="KYZ75087.1"/>
    <property type="molecule type" value="Genomic_DNA"/>
</dbReference>
<evidence type="ECO:0000256" key="1">
    <source>
        <dbReference type="ARBA" id="ARBA00008324"/>
    </source>
</evidence>
<dbReference type="InterPro" id="IPR006683">
    <property type="entry name" value="Thioestr_dom"/>
</dbReference>
<dbReference type="InterPro" id="IPR029069">
    <property type="entry name" value="HotDog_dom_sf"/>
</dbReference>
<organism evidence="4 5">
    <name type="scientific">Anaerosporomusa subterranea</name>
    <dbReference type="NCBI Taxonomy" id="1794912"/>
    <lineage>
        <taxon>Bacteria</taxon>
        <taxon>Bacillati</taxon>
        <taxon>Bacillota</taxon>
        <taxon>Negativicutes</taxon>
        <taxon>Acetonemataceae</taxon>
        <taxon>Anaerosporomusa</taxon>
    </lineage>
</organism>
<dbReference type="Gene3D" id="3.10.129.10">
    <property type="entry name" value="Hotdog Thioesterase"/>
    <property type="match status" value="1"/>
</dbReference>
<feature type="domain" description="Thioesterase" evidence="3">
    <location>
        <begin position="50"/>
        <end position="124"/>
    </location>
</feature>
<dbReference type="CDD" id="cd03443">
    <property type="entry name" value="PaaI_thioesterase"/>
    <property type="match status" value="1"/>
</dbReference>